<protein>
    <submittedName>
        <fullName evidence="3">Type 1 fimbrial protein</fullName>
    </submittedName>
</protein>
<keyword evidence="4" id="KW-1185">Reference proteome</keyword>
<dbReference type="InterPro" id="IPR000259">
    <property type="entry name" value="Adhesion_dom_fimbrial"/>
</dbReference>
<accession>A0A7Y0FG16</accession>
<dbReference type="EMBL" id="JABBFZ010000025">
    <property type="protein sequence ID" value="NML34741.1"/>
    <property type="molecule type" value="Genomic_DNA"/>
</dbReference>
<evidence type="ECO:0000259" key="2">
    <source>
        <dbReference type="Pfam" id="PF00419"/>
    </source>
</evidence>
<comment type="caution">
    <text evidence="3">The sequence shown here is derived from an EMBL/GenBank/DDBJ whole genome shotgun (WGS) entry which is preliminary data.</text>
</comment>
<keyword evidence="1" id="KW-0732">Signal</keyword>
<proteinExistence type="predicted"/>
<dbReference type="GO" id="GO:0043709">
    <property type="term" value="P:cell adhesion involved in single-species biofilm formation"/>
    <property type="evidence" value="ECO:0007669"/>
    <property type="project" value="TreeGrafter"/>
</dbReference>
<organism evidence="3 4">
    <name type="scientific">Paraburkholderia antibiotica</name>
    <dbReference type="NCBI Taxonomy" id="2728839"/>
    <lineage>
        <taxon>Bacteria</taxon>
        <taxon>Pseudomonadati</taxon>
        <taxon>Pseudomonadota</taxon>
        <taxon>Betaproteobacteria</taxon>
        <taxon>Burkholderiales</taxon>
        <taxon>Burkholderiaceae</taxon>
        <taxon>Paraburkholderia</taxon>
    </lineage>
</organism>
<dbReference type="Proteomes" id="UP000583127">
    <property type="component" value="Unassembled WGS sequence"/>
</dbReference>
<feature type="domain" description="Fimbrial-type adhesion" evidence="2">
    <location>
        <begin position="22"/>
        <end position="166"/>
    </location>
</feature>
<dbReference type="InterPro" id="IPR050263">
    <property type="entry name" value="Bact_Fimbrial_Adh_Pro"/>
</dbReference>
<dbReference type="InterPro" id="IPR036937">
    <property type="entry name" value="Adhesion_dom_fimbrial_sf"/>
</dbReference>
<evidence type="ECO:0000256" key="1">
    <source>
        <dbReference type="ARBA" id="ARBA00022729"/>
    </source>
</evidence>
<dbReference type="GO" id="GO:0009289">
    <property type="term" value="C:pilus"/>
    <property type="evidence" value="ECO:0007669"/>
    <property type="project" value="InterPro"/>
</dbReference>
<dbReference type="AlphaFoldDB" id="A0A7Y0FG16"/>
<dbReference type="Gene3D" id="2.60.40.1090">
    <property type="entry name" value="Fimbrial-type adhesion domain"/>
    <property type="match status" value="1"/>
</dbReference>
<dbReference type="PANTHER" id="PTHR33420:SF3">
    <property type="entry name" value="FIMBRIAL SUBUNIT ELFA"/>
    <property type="match status" value="1"/>
</dbReference>
<name>A0A7Y0FG16_9BURK</name>
<gene>
    <name evidence="3" type="ORF">HHL14_28430</name>
</gene>
<dbReference type="PANTHER" id="PTHR33420">
    <property type="entry name" value="FIMBRIAL SUBUNIT ELFA-RELATED"/>
    <property type="match status" value="1"/>
</dbReference>
<evidence type="ECO:0000313" key="3">
    <source>
        <dbReference type="EMBL" id="NML34741.1"/>
    </source>
</evidence>
<reference evidence="3 4" key="1">
    <citation type="submission" date="2020-04" db="EMBL/GenBank/DDBJ databases">
        <title>Paraburkholderia sp. G-4-1-8 isolated from soil.</title>
        <authorList>
            <person name="Dahal R.H."/>
        </authorList>
    </citation>
    <scope>NUCLEOTIDE SEQUENCE [LARGE SCALE GENOMIC DNA]</scope>
    <source>
        <strain evidence="3 4">G-4-1-8</strain>
    </source>
</reference>
<dbReference type="InterPro" id="IPR008966">
    <property type="entry name" value="Adhesion_dom_sf"/>
</dbReference>
<dbReference type="SUPFAM" id="SSF49401">
    <property type="entry name" value="Bacterial adhesins"/>
    <property type="match status" value="1"/>
</dbReference>
<evidence type="ECO:0000313" key="4">
    <source>
        <dbReference type="Proteomes" id="UP000583127"/>
    </source>
</evidence>
<dbReference type="Pfam" id="PF00419">
    <property type="entry name" value="Fimbrial"/>
    <property type="match status" value="1"/>
</dbReference>
<sequence>MLGALLGSTSAYAQSSPSVTLNFTGTYVATTCPLVSSPDMTVTLPTISTQSLSTAGAVAGATVFTITMQCASGVTGARVYFESGASTDATTGHLNPQNTGDATSATNVQVMLANADGSPIKVGDRSTMKIIPITSTDPTPANFIASYYATGRATAGSVSTFVTYVVEMP</sequence>